<protein>
    <submittedName>
        <fullName evidence="2">PepSY-associated TM region</fullName>
    </submittedName>
</protein>
<dbReference type="EMBL" id="FNGS01000001">
    <property type="protein sequence ID" value="SDL23413.1"/>
    <property type="molecule type" value="Genomic_DNA"/>
</dbReference>
<name>A0A1G9IEZ4_9BACT</name>
<feature type="transmembrane region" description="Helical" evidence="1">
    <location>
        <begin position="12"/>
        <end position="34"/>
    </location>
</feature>
<feature type="transmembrane region" description="Helical" evidence="1">
    <location>
        <begin position="208"/>
        <end position="231"/>
    </location>
</feature>
<dbReference type="PANTHER" id="PTHR34219">
    <property type="entry name" value="IRON-REGULATED INNER MEMBRANE PROTEIN-RELATED"/>
    <property type="match status" value="1"/>
</dbReference>
<proteinExistence type="predicted"/>
<dbReference type="Proteomes" id="UP000198901">
    <property type="component" value="Unassembled WGS sequence"/>
</dbReference>
<sequence length="490" mass="56778">MLKKAILLTHRYLGVVLCLLFVIWFLSGFVMMYVPFPTMKHQERLGKLPEADFRNCRVTLREAWQQTGWKSSLKTARLGMMLGRPVYRLVSQNNEHALIRADTPERIGAIDMPTATRLAQEFHPATIRHIEELTQIDQWMAGHKYQGYLPHVYRFEMTDGMYVYVAVHSGEVVQYVTQRQRILAWLGPIPHWIYPTILIRNRPIWSQVVIWVSIAGSVMSLSGILMGIIRVKRRRKAPILAISPYKKRWFRWHHYTGFVFGLFVFTWVLSGLFSMSPFGWAPSTKLTAKEAEAWSGGSPETADWKLPPSSIGSLPGFRLKEIHFQVVHGRPYYLAWEDEHRTRLLPADSLTTGSIQVLPTRPEQQALARLRPDATIREAALLTAYDDYYYSKRGEKRLPVLRVTFADPDETAYYVDLHTGQVVLRHQSATRLERWLYHGLHSFDFRWLVYRRPLWDIVVGVLMTGGLAVSVTGLVLGYRWLRRKTKNSLT</sequence>
<keyword evidence="1" id="KW-0812">Transmembrane</keyword>
<dbReference type="InterPro" id="IPR005625">
    <property type="entry name" value="PepSY-ass_TM"/>
</dbReference>
<gene>
    <name evidence="2" type="ORF">SAMN04488090_0442</name>
</gene>
<keyword evidence="3" id="KW-1185">Reference proteome</keyword>
<dbReference type="STRING" id="563176.SAMN04488090_0442"/>
<feature type="transmembrane region" description="Helical" evidence="1">
    <location>
        <begin position="457"/>
        <end position="481"/>
    </location>
</feature>
<reference evidence="2 3" key="1">
    <citation type="submission" date="2016-10" db="EMBL/GenBank/DDBJ databases">
        <authorList>
            <person name="de Groot N.N."/>
        </authorList>
    </citation>
    <scope>NUCLEOTIDE SEQUENCE [LARGE SCALE GENOMIC DNA]</scope>
    <source>
        <strain evidence="2 3">DSM 21668</strain>
    </source>
</reference>
<keyword evidence="1" id="KW-1133">Transmembrane helix</keyword>
<accession>A0A1G9IEZ4</accession>
<keyword evidence="1" id="KW-0472">Membrane</keyword>
<dbReference type="OrthoDB" id="9760788at2"/>
<dbReference type="PANTHER" id="PTHR34219:SF6">
    <property type="entry name" value="BLR3280 PROTEIN"/>
    <property type="match status" value="1"/>
</dbReference>
<feature type="transmembrane region" description="Helical" evidence="1">
    <location>
        <begin position="252"/>
        <end position="273"/>
    </location>
</feature>
<organism evidence="2 3">
    <name type="scientific">Siphonobacter aquaeclarae</name>
    <dbReference type="NCBI Taxonomy" id="563176"/>
    <lineage>
        <taxon>Bacteria</taxon>
        <taxon>Pseudomonadati</taxon>
        <taxon>Bacteroidota</taxon>
        <taxon>Cytophagia</taxon>
        <taxon>Cytophagales</taxon>
        <taxon>Cytophagaceae</taxon>
        <taxon>Siphonobacter</taxon>
    </lineage>
</organism>
<dbReference type="RefSeq" id="WP_093197131.1">
    <property type="nucleotide sequence ID" value="NZ_FNGS01000001.1"/>
</dbReference>
<evidence type="ECO:0000313" key="2">
    <source>
        <dbReference type="EMBL" id="SDL23413.1"/>
    </source>
</evidence>
<evidence type="ECO:0000313" key="3">
    <source>
        <dbReference type="Proteomes" id="UP000198901"/>
    </source>
</evidence>
<dbReference type="AlphaFoldDB" id="A0A1G9IEZ4"/>
<evidence type="ECO:0000256" key="1">
    <source>
        <dbReference type="SAM" id="Phobius"/>
    </source>
</evidence>